<dbReference type="AlphaFoldDB" id="A0AAD6TXC5"/>
<dbReference type="Proteomes" id="UP001222325">
    <property type="component" value="Unassembled WGS sequence"/>
</dbReference>
<organism evidence="1 2">
    <name type="scientific">Mycena belliarum</name>
    <dbReference type="NCBI Taxonomy" id="1033014"/>
    <lineage>
        <taxon>Eukaryota</taxon>
        <taxon>Fungi</taxon>
        <taxon>Dikarya</taxon>
        <taxon>Basidiomycota</taxon>
        <taxon>Agaricomycotina</taxon>
        <taxon>Agaricomycetes</taxon>
        <taxon>Agaricomycetidae</taxon>
        <taxon>Agaricales</taxon>
        <taxon>Marasmiineae</taxon>
        <taxon>Mycenaceae</taxon>
        <taxon>Mycena</taxon>
    </lineage>
</organism>
<gene>
    <name evidence="1" type="ORF">B0H15DRAFT_852217</name>
</gene>
<sequence length="111" mass="12322">MSMGSRSCLRLDPRACLLATVISAGVGVEGPSRTTTRIRCSTNPQSIWLYLCSSTFDFLISRLSFNSHGDCPDRYHTDQRIPRKHPRAQLLTLSSACPGGRILSRVTRGQR</sequence>
<evidence type="ECO:0000313" key="1">
    <source>
        <dbReference type="EMBL" id="KAJ7082640.1"/>
    </source>
</evidence>
<reference evidence="1" key="1">
    <citation type="submission" date="2023-03" db="EMBL/GenBank/DDBJ databases">
        <title>Massive genome expansion in bonnet fungi (Mycena s.s.) driven by repeated elements and novel gene families across ecological guilds.</title>
        <authorList>
            <consortium name="Lawrence Berkeley National Laboratory"/>
            <person name="Harder C.B."/>
            <person name="Miyauchi S."/>
            <person name="Viragh M."/>
            <person name="Kuo A."/>
            <person name="Thoen E."/>
            <person name="Andreopoulos B."/>
            <person name="Lu D."/>
            <person name="Skrede I."/>
            <person name="Drula E."/>
            <person name="Henrissat B."/>
            <person name="Morin E."/>
            <person name="Kohler A."/>
            <person name="Barry K."/>
            <person name="LaButti K."/>
            <person name="Morin E."/>
            <person name="Salamov A."/>
            <person name="Lipzen A."/>
            <person name="Mereny Z."/>
            <person name="Hegedus B."/>
            <person name="Baldrian P."/>
            <person name="Stursova M."/>
            <person name="Weitz H."/>
            <person name="Taylor A."/>
            <person name="Grigoriev I.V."/>
            <person name="Nagy L.G."/>
            <person name="Martin F."/>
            <person name="Kauserud H."/>
        </authorList>
    </citation>
    <scope>NUCLEOTIDE SEQUENCE</scope>
    <source>
        <strain evidence="1">CBHHK173m</strain>
    </source>
</reference>
<keyword evidence="2" id="KW-1185">Reference proteome</keyword>
<protein>
    <submittedName>
        <fullName evidence="1">Uncharacterized protein</fullName>
    </submittedName>
</protein>
<dbReference type="EMBL" id="JARJCN010000044">
    <property type="protein sequence ID" value="KAJ7082640.1"/>
    <property type="molecule type" value="Genomic_DNA"/>
</dbReference>
<feature type="non-terminal residue" evidence="1">
    <location>
        <position position="1"/>
    </location>
</feature>
<comment type="caution">
    <text evidence="1">The sequence shown here is derived from an EMBL/GenBank/DDBJ whole genome shotgun (WGS) entry which is preliminary data.</text>
</comment>
<name>A0AAD6TXC5_9AGAR</name>
<proteinExistence type="predicted"/>
<accession>A0AAD6TXC5</accession>
<evidence type="ECO:0000313" key="2">
    <source>
        <dbReference type="Proteomes" id="UP001222325"/>
    </source>
</evidence>